<dbReference type="PANTHER" id="PTHR42711">
    <property type="entry name" value="ABC TRANSPORTER ATP-BINDING PROTEIN"/>
    <property type="match status" value="1"/>
</dbReference>
<evidence type="ECO:0000313" key="12">
    <source>
        <dbReference type="Proteomes" id="UP000295244"/>
    </source>
</evidence>
<sequence>MVEVEGLRKHYGPVRAVDGISFSVGAGEVFGLLGHNGAGKSTTIRMLTGRSRPTGGSARIAGHDVVSEPEEIKPLINLVFEDQNLYERFSGRDNLAFFARLYEAPASRVDELLELVGLTGAAGRKVKTYSTGMKQRLLIARALINRPRILFLDEPTRGLDPTSARELRNLIADLSRRGTTVLLTTHYMEEADELCDRVAFLSAGRIVALDTPRELKLKRGERAATVILRSREEKTIRLDDPADATRLQGWMVKGDIVAIHSREGTLEDVFVELAGRPL</sequence>
<dbReference type="GO" id="GO:0005886">
    <property type="term" value="C:plasma membrane"/>
    <property type="evidence" value="ECO:0007669"/>
    <property type="project" value="UniProtKB-SubCell"/>
</dbReference>
<keyword evidence="5" id="KW-0547">Nucleotide-binding</keyword>
<evidence type="ECO:0000256" key="7">
    <source>
        <dbReference type="ARBA" id="ARBA00022967"/>
    </source>
</evidence>
<dbReference type="PANTHER" id="PTHR42711:SF5">
    <property type="entry name" value="ABC TRANSPORTER ATP-BINDING PROTEIN NATA"/>
    <property type="match status" value="1"/>
</dbReference>
<dbReference type="Proteomes" id="UP000295244">
    <property type="component" value="Unassembled WGS sequence"/>
</dbReference>
<dbReference type="FunFam" id="3.40.50.300:FF:000589">
    <property type="entry name" value="ABC transporter, ATP-binding subunit"/>
    <property type="match status" value="1"/>
</dbReference>
<feature type="domain" description="ABC transporter" evidence="10">
    <location>
        <begin position="2"/>
        <end position="228"/>
    </location>
</feature>
<evidence type="ECO:0000256" key="3">
    <source>
        <dbReference type="ARBA" id="ARBA00022448"/>
    </source>
</evidence>
<evidence type="ECO:0000256" key="8">
    <source>
        <dbReference type="ARBA" id="ARBA00023136"/>
    </source>
</evidence>
<keyword evidence="3" id="KW-0813">Transport</keyword>
<reference evidence="11 12" key="1">
    <citation type="submission" date="2019-03" db="EMBL/GenBank/DDBJ databases">
        <title>Whole genome sequence of a novel Rubrobacter taiwanensis strain, isolated from Yellowstone National Park.</title>
        <authorList>
            <person name="Freed S."/>
            <person name="Ramaley R.F."/>
            <person name="Kyndt J.A."/>
        </authorList>
    </citation>
    <scope>NUCLEOTIDE SEQUENCE [LARGE SCALE GENOMIC DNA]</scope>
    <source>
        <strain evidence="11 12">Yellowstone</strain>
    </source>
</reference>
<dbReference type="InterPro" id="IPR050763">
    <property type="entry name" value="ABC_transporter_ATP-binding"/>
</dbReference>
<dbReference type="AlphaFoldDB" id="A0A4V2NVD9"/>
<keyword evidence="6 11" id="KW-0067">ATP-binding</keyword>
<dbReference type="OrthoDB" id="9804819at2"/>
<comment type="caution">
    <text evidence="11">The sequence shown here is derived from an EMBL/GenBank/DDBJ whole genome shotgun (WGS) entry which is preliminary data.</text>
</comment>
<dbReference type="SUPFAM" id="SSF52540">
    <property type="entry name" value="P-loop containing nucleoside triphosphate hydrolases"/>
    <property type="match status" value="1"/>
</dbReference>
<dbReference type="SMART" id="SM00382">
    <property type="entry name" value="AAA"/>
    <property type="match status" value="1"/>
</dbReference>
<dbReference type="InterPro" id="IPR003439">
    <property type="entry name" value="ABC_transporter-like_ATP-bd"/>
</dbReference>
<comment type="subcellular location">
    <subcellularLocation>
        <location evidence="1">Cell membrane</location>
        <topology evidence="1">Peripheral membrane protein</topology>
    </subcellularLocation>
</comment>
<keyword evidence="4" id="KW-1003">Cell membrane</keyword>
<evidence type="ECO:0000313" key="11">
    <source>
        <dbReference type="EMBL" id="TCJ13086.1"/>
    </source>
</evidence>
<dbReference type="Pfam" id="PF00005">
    <property type="entry name" value="ABC_tran"/>
    <property type="match status" value="1"/>
</dbReference>
<evidence type="ECO:0000259" key="10">
    <source>
        <dbReference type="PROSITE" id="PS50893"/>
    </source>
</evidence>
<keyword evidence="12" id="KW-1185">Reference proteome</keyword>
<dbReference type="InterPro" id="IPR003593">
    <property type="entry name" value="AAA+_ATPase"/>
</dbReference>
<comment type="similarity">
    <text evidence="2">Belongs to the ABC transporter superfamily.</text>
</comment>
<name>A0A4V2NVD9_9ACTN</name>
<evidence type="ECO:0000256" key="1">
    <source>
        <dbReference type="ARBA" id="ARBA00004202"/>
    </source>
</evidence>
<dbReference type="GO" id="GO:0016887">
    <property type="term" value="F:ATP hydrolysis activity"/>
    <property type="evidence" value="ECO:0007669"/>
    <property type="project" value="InterPro"/>
</dbReference>
<keyword evidence="7" id="KW-1278">Translocase</keyword>
<dbReference type="InterPro" id="IPR027417">
    <property type="entry name" value="P-loop_NTPase"/>
</dbReference>
<dbReference type="GO" id="GO:0005524">
    <property type="term" value="F:ATP binding"/>
    <property type="evidence" value="ECO:0007669"/>
    <property type="project" value="UniProtKB-KW"/>
</dbReference>
<organism evidence="11 12">
    <name type="scientific">Rubrobacter taiwanensis</name>
    <dbReference type="NCBI Taxonomy" id="185139"/>
    <lineage>
        <taxon>Bacteria</taxon>
        <taxon>Bacillati</taxon>
        <taxon>Actinomycetota</taxon>
        <taxon>Rubrobacteria</taxon>
        <taxon>Rubrobacterales</taxon>
        <taxon>Rubrobacteraceae</taxon>
        <taxon>Rubrobacter</taxon>
    </lineage>
</organism>
<protein>
    <submittedName>
        <fullName evidence="11">ABC transporter ATP-binding protein</fullName>
    </submittedName>
</protein>
<evidence type="ECO:0000256" key="2">
    <source>
        <dbReference type="ARBA" id="ARBA00005417"/>
    </source>
</evidence>
<evidence type="ECO:0000256" key="9">
    <source>
        <dbReference type="ARBA" id="ARBA00023251"/>
    </source>
</evidence>
<dbReference type="Gene3D" id="3.40.50.300">
    <property type="entry name" value="P-loop containing nucleotide triphosphate hydrolases"/>
    <property type="match status" value="1"/>
</dbReference>
<dbReference type="GO" id="GO:0046677">
    <property type="term" value="P:response to antibiotic"/>
    <property type="evidence" value="ECO:0007669"/>
    <property type="project" value="UniProtKB-KW"/>
</dbReference>
<evidence type="ECO:0000256" key="5">
    <source>
        <dbReference type="ARBA" id="ARBA00022741"/>
    </source>
</evidence>
<proteinExistence type="inferred from homology"/>
<keyword evidence="8" id="KW-0472">Membrane</keyword>
<dbReference type="EMBL" id="SKBU01000042">
    <property type="protein sequence ID" value="TCJ13086.1"/>
    <property type="molecule type" value="Genomic_DNA"/>
</dbReference>
<gene>
    <name evidence="11" type="ORF">E0L93_15345</name>
</gene>
<accession>A0A4V2NVD9</accession>
<keyword evidence="9" id="KW-0046">Antibiotic resistance</keyword>
<evidence type="ECO:0000256" key="6">
    <source>
        <dbReference type="ARBA" id="ARBA00022840"/>
    </source>
</evidence>
<dbReference type="PROSITE" id="PS50893">
    <property type="entry name" value="ABC_TRANSPORTER_2"/>
    <property type="match status" value="1"/>
</dbReference>
<evidence type="ECO:0000256" key="4">
    <source>
        <dbReference type="ARBA" id="ARBA00022475"/>
    </source>
</evidence>